<protein>
    <recommendedName>
        <fullName evidence="3">IrrE N-terminal-like domain-containing protein</fullName>
    </recommendedName>
</protein>
<accession>A0A1G2DDC2</accession>
<evidence type="ECO:0000313" key="2">
    <source>
        <dbReference type="Proteomes" id="UP000178636"/>
    </source>
</evidence>
<dbReference type="EMBL" id="MHLO01000031">
    <property type="protein sequence ID" value="OGZ11634.1"/>
    <property type="molecule type" value="Genomic_DNA"/>
</dbReference>
<name>A0A1G2DDC2_9BACT</name>
<evidence type="ECO:0000313" key="1">
    <source>
        <dbReference type="EMBL" id="OGZ11634.1"/>
    </source>
</evidence>
<evidence type="ECO:0008006" key="3">
    <source>
        <dbReference type="Google" id="ProtNLM"/>
    </source>
</evidence>
<reference evidence="1 2" key="1">
    <citation type="journal article" date="2016" name="Nat. Commun.">
        <title>Thousands of microbial genomes shed light on interconnected biogeochemical processes in an aquifer system.</title>
        <authorList>
            <person name="Anantharaman K."/>
            <person name="Brown C.T."/>
            <person name="Hug L.A."/>
            <person name="Sharon I."/>
            <person name="Castelle C.J."/>
            <person name="Probst A.J."/>
            <person name="Thomas B.C."/>
            <person name="Singh A."/>
            <person name="Wilkins M.J."/>
            <person name="Karaoz U."/>
            <person name="Brodie E.L."/>
            <person name="Williams K.H."/>
            <person name="Hubbard S.S."/>
            <person name="Banfield J.F."/>
        </authorList>
    </citation>
    <scope>NUCLEOTIDE SEQUENCE [LARGE SCALE GENOMIC DNA]</scope>
</reference>
<proteinExistence type="predicted"/>
<dbReference type="Proteomes" id="UP000178636">
    <property type="component" value="Unassembled WGS sequence"/>
</dbReference>
<comment type="caution">
    <text evidence="1">The sequence shown here is derived from an EMBL/GenBank/DDBJ whole genome shotgun (WGS) entry which is preliminary data.</text>
</comment>
<gene>
    <name evidence="1" type="ORF">A3C93_04465</name>
</gene>
<dbReference type="AlphaFoldDB" id="A0A1G2DDC2"/>
<organism evidence="1 2">
    <name type="scientific">Candidatus Lloydbacteria bacterium RIFCSPHIGHO2_02_FULL_54_17</name>
    <dbReference type="NCBI Taxonomy" id="1798664"/>
    <lineage>
        <taxon>Bacteria</taxon>
        <taxon>Candidatus Lloydiibacteriota</taxon>
    </lineage>
</organism>
<sequence length="132" mass="15634">MKKVRVWNLVGDRVVWPEDRDEVFGRFLRRLKTVRVCLVNNLKDPRDGEPLDGFGLRGWPLCINATLSKSERLKTLIHELSHLLFPDAEEETIREVERVLWKKFTKKQRATLETYIPKRALQKVPSRATRQR</sequence>